<feature type="transmembrane region" description="Helical" evidence="2">
    <location>
        <begin position="96"/>
        <end position="116"/>
    </location>
</feature>
<feature type="coiled-coil region" evidence="1">
    <location>
        <begin position="127"/>
        <end position="154"/>
    </location>
</feature>
<feature type="transmembrane region" description="Helical" evidence="2">
    <location>
        <begin position="185"/>
        <end position="210"/>
    </location>
</feature>
<accession>A0A8X6YE59</accession>
<keyword evidence="2" id="KW-0812">Transmembrane</keyword>
<comment type="caution">
    <text evidence="3">The sequence shown here is derived from an EMBL/GenBank/DDBJ whole genome shotgun (WGS) entry which is preliminary data.</text>
</comment>
<sequence length="287" mass="33013">MFYQRRNLQVLLCTLEFPKNKQTNKMRRKSILVTKLAFFIACMIPVLMSTVNTFVENGKNIENTFRALKYRPQNDSCGVTVTLMIEYMLFTVYMEYPLLFATCMCAVVHIYELYLLHLNNDLKEKNAINLSAKLSNILNDYNNIEEKIRLLSDTLSTSLFIILLISFCNLFTILAYCLTNVIPRFLLYELCANGFISLIIIYSVTIYCSAIPENMLKIKKTAVKLIDDCVLSELENRKCLTFLERIANKDIIYISAGGVLDFKKSFLLSALGTILTYGLLILNQQRI</sequence>
<feature type="transmembrane region" description="Helical" evidence="2">
    <location>
        <begin position="265"/>
        <end position="282"/>
    </location>
</feature>
<proteinExistence type="predicted"/>
<feature type="transmembrane region" description="Helical" evidence="2">
    <location>
        <begin position="159"/>
        <end position="179"/>
    </location>
</feature>
<keyword evidence="2" id="KW-0472">Membrane</keyword>
<reference evidence="3" key="1">
    <citation type="submission" date="2020-08" db="EMBL/GenBank/DDBJ databases">
        <title>Multicomponent nature underlies the extraordinary mechanical properties of spider dragline silk.</title>
        <authorList>
            <person name="Kono N."/>
            <person name="Nakamura H."/>
            <person name="Mori M."/>
            <person name="Yoshida Y."/>
            <person name="Ohtoshi R."/>
            <person name="Malay A.D."/>
            <person name="Moran D.A.P."/>
            <person name="Tomita M."/>
            <person name="Numata K."/>
            <person name="Arakawa K."/>
        </authorList>
    </citation>
    <scope>NUCLEOTIDE SEQUENCE</scope>
</reference>
<organism evidence="3 4">
    <name type="scientific">Trichonephila inaurata madagascariensis</name>
    <dbReference type="NCBI Taxonomy" id="2747483"/>
    <lineage>
        <taxon>Eukaryota</taxon>
        <taxon>Metazoa</taxon>
        <taxon>Ecdysozoa</taxon>
        <taxon>Arthropoda</taxon>
        <taxon>Chelicerata</taxon>
        <taxon>Arachnida</taxon>
        <taxon>Araneae</taxon>
        <taxon>Araneomorphae</taxon>
        <taxon>Entelegynae</taxon>
        <taxon>Araneoidea</taxon>
        <taxon>Nephilidae</taxon>
        <taxon>Trichonephila</taxon>
        <taxon>Trichonephila inaurata</taxon>
    </lineage>
</organism>
<feature type="transmembrane region" description="Helical" evidence="2">
    <location>
        <begin position="36"/>
        <end position="55"/>
    </location>
</feature>
<evidence type="ECO:0008006" key="5">
    <source>
        <dbReference type="Google" id="ProtNLM"/>
    </source>
</evidence>
<dbReference type="EMBL" id="BMAV01018363">
    <property type="protein sequence ID" value="GFY70658.1"/>
    <property type="molecule type" value="Genomic_DNA"/>
</dbReference>
<evidence type="ECO:0000313" key="3">
    <source>
        <dbReference type="EMBL" id="GFY70658.1"/>
    </source>
</evidence>
<gene>
    <name evidence="3" type="primary">AVEN_167984_1</name>
    <name evidence="3" type="ORF">TNIN_321081</name>
</gene>
<protein>
    <recommendedName>
        <fullName evidence="5">Gustatory receptor</fullName>
    </recommendedName>
</protein>
<evidence type="ECO:0000256" key="2">
    <source>
        <dbReference type="SAM" id="Phobius"/>
    </source>
</evidence>
<keyword evidence="2" id="KW-1133">Transmembrane helix</keyword>
<dbReference type="AlphaFoldDB" id="A0A8X6YE59"/>
<dbReference type="Proteomes" id="UP000886998">
    <property type="component" value="Unassembled WGS sequence"/>
</dbReference>
<keyword evidence="1" id="KW-0175">Coiled coil</keyword>
<name>A0A8X6YE59_9ARAC</name>
<evidence type="ECO:0000313" key="4">
    <source>
        <dbReference type="Proteomes" id="UP000886998"/>
    </source>
</evidence>
<dbReference type="OrthoDB" id="6449703at2759"/>
<evidence type="ECO:0000256" key="1">
    <source>
        <dbReference type="SAM" id="Coils"/>
    </source>
</evidence>
<keyword evidence="4" id="KW-1185">Reference proteome</keyword>